<feature type="transmembrane region" description="Helical" evidence="7">
    <location>
        <begin position="15"/>
        <end position="33"/>
    </location>
</feature>
<dbReference type="HOGENOM" id="CLU_133645_0_0_6"/>
<dbReference type="KEGG" id="xne:XNC1_1935"/>
<proteinExistence type="inferred from homology"/>
<dbReference type="InterPro" id="IPR009328">
    <property type="entry name" value="DUF986"/>
</dbReference>
<dbReference type="Proteomes" id="UP000008075">
    <property type="component" value="Chromosome"/>
</dbReference>
<keyword evidence="9" id="KW-1185">Reference proteome</keyword>
<dbReference type="HAMAP" id="MF_01071">
    <property type="entry name" value="UPF0266"/>
    <property type="match status" value="1"/>
</dbReference>
<evidence type="ECO:0000256" key="1">
    <source>
        <dbReference type="ARBA" id="ARBA00004651"/>
    </source>
</evidence>
<gene>
    <name evidence="8" type="ordered locus">XNC1_1935</name>
</gene>
<dbReference type="GO" id="GO:0005886">
    <property type="term" value="C:plasma membrane"/>
    <property type="evidence" value="ECO:0007669"/>
    <property type="project" value="UniProtKB-SubCell"/>
</dbReference>
<evidence type="ECO:0000256" key="3">
    <source>
        <dbReference type="ARBA" id="ARBA00022475"/>
    </source>
</evidence>
<dbReference type="NCBIfam" id="NF002791">
    <property type="entry name" value="PRK02913.1"/>
    <property type="match status" value="1"/>
</dbReference>
<name>D3VDS8_XENNA</name>
<organism evidence="8 9">
    <name type="scientific">Xenorhabdus nematophila (strain ATCC 19061 / DSM 3370 / CCUG 14189 / LMG 1036 / NCIMB 9965 / AN6)</name>
    <dbReference type="NCBI Taxonomy" id="406817"/>
    <lineage>
        <taxon>Bacteria</taxon>
        <taxon>Pseudomonadati</taxon>
        <taxon>Pseudomonadota</taxon>
        <taxon>Gammaproteobacteria</taxon>
        <taxon>Enterobacterales</taxon>
        <taxon>Morganellaceae</taxon>
        <taxon>Xenorhabdus</taxon>
    </lineage>
</organism>
<dbReference type="Pfam" id="PF06173">
    <property type="entry name" value="DUF986"/>
    <property type="match status" value="1"/>
</dbReference>
<dbReference type="STRING" id="406817.XNC1_1935"/>
<protein>
    <recommendedName>
        <fullName evidence="7">UPF0266 membrane protein XNC1_1935</fullName>
    </recommendedName>
</protein>
<comment type="subcellular location">
    <subcellularLocation>
        <location evidence="7">Cell inner membrane</location>
        <topology evidence="7">Multi-pass membrane protein</topology>
    </subcellularLocation>
    <subcellularLocation>
        <location evidence="1">Cell membrane</location>
        <topology evidence="1">Multi-pass membrane protein</topology>
    </subcellularLocation>
</comment>
<keyword evidence="5 7" id="KW-1133">Transmembrane helix</keyword>
<evidence type="ECO:0000256" key="5">
    <source>
        <dbReference type="ARBA" id="ARBA00022989"/>
    </source>
</evidence>
<feature type="transmembrane region" description="Helical" evidence="7">
    <location>
        <begin position="54"/>
        <end position="72"/>
    </location>
</feature>
<dbReference type="eggNOG" id="COG4811">
    <property type="taxonomic scope" value="Bacteria"/>
</dbReference>
<dbReference type="PIRSF" id="PIRSF020687">
    <property type="entry name" value="UCP020687"/>
    <property type="match status" value="1"/>
</dbReference>
<sequence length="161" mass="18960">MHDEKQESEMGLNDIILIILIALMLAFAIYDEFIIIRLKGKTRLNIKLKRKQRIDALIFIILIAIIIYNNVSSHGSQFTTYLLSFSILITLYLGYIRSPKLLFKNHGFYFANRFFSYDNIKAMNLSEDGILMMDLEPHKIYISVTKLDDLEKIYHFLMNNR</sequence>
<evidence type="ECO:0000256" key="4">
    <source>
        <dbReference type="ARBA" id="ARBA00022692"/>
    </source>
</evidence>
<dbReference type="AlphaFoldDB" id="D3VDS8"/>
<reference evidence="8 9" key="1">
    <citation type="journal article" date="2011" name="PLoS ONE">
        <title>The entomopathogenic bacterial endosymbionts xenorhabdus and photorhabdus: convergent lifestyles from divergent genomes.</title>
        <authorList>
            <person name="Chaston J.M."/>
            <person name="Suen G."/>
            <person name="Tucker S.L."/>
            <person name="Andersen A.W."/>
            <person name="Bhasin A."/>
            <person name="Bode E."/>
            <person name="Bode H.B."/>
            <person name="Brachmann A.O."/>
            <person name="Cowles C.E."/>
            <person name="Cowles K.N."/>
            <person name="Darby C."/>
            <person name="de Leon L."/>
            <person name="Drace K."/>
            <person name="Du Z."/>
            <person name="Givaudan A."/>
            <person name="Herbert Tran E.E."/>
            <person name="Jewell K.A."/>
            <person name="Knack J.J."/>
            <person name="Krasomil-Osterfeld K.C."/>
            <person name="Kukor R."/>
            <person name="Lanois A."/>
            <person name="Latreille P."/>
            <person name="Leimgruber N.K."/>
            <person name="Lipke C.M."/>
            <person name="Liu R."/>
            <person name="Lu X."/>
            <person name="Martens E.C."/>
            <person name="Marri P.R."/>
            <person name="Medigue C."/>
            <person name="Menard M.L."/>
            <person name="Miller N.M."/>
            <person name="Morales-Soto N."/>
            <person name="Norton S."/>
            <person name="Ogier J.C."/>
            <person name="Orchard S.S."/>
            <person name="Park D."/>
            <person name="Park Y."/>
            <person name="Qurollo B.A."/>
            <person name="Sugar D.R."/>
            <person name="Richards G.R."/>
            <person name="Rouy Z."/>
            <person name="Slominski B."/>
            <person name="Slominski K."/>
            <person name="Snyder H."/>
            <person name="Tjaden B.C."/>
            <person name="van der Hoeven R."/>
            <person name="Welch R.D."/>
            <person name="Wheeler C."/>
            <person name="Xiang B."/>
            <person name="Barbazuk B."/>
            <person name="Gaudriault S."/>
            <person name="Goodner B."/>
            <person name="Slater S.C."/>
            <person name="Forst S."/>
            <person name="Goldman B.S."/>
            <person name="Goodrich-Blair H."/>
        </authorList>
    </citation>
    <scope>NUCLEOTIDE SEQUENCE [LARGE SCALE GENOMIC DNA]</scope>
    <source>
        <strain evidence="9">ATCC 19061 / DSM 3370 / CCUG 14189 / LMG 1036 / NCIMB 9965 / AN6</strain>
    </source>
</reference>
<evidence type="ECO:0000256" key="2">
    <source>
        <dbReference type="ARBA" id="ARBA00009962"/>
    </source>
</evidence>
<keyword evidence="4 7" id="KW-0812">Transmembrane</keyword>
<evidence type="ECO:0000313" key="8">
    <source>
        <dbReference type="EMBL" id="CBJ89995.1"/>
    </source>
</evidence>
<comment type="similarity">
    <text evidence="2 7">Belongs to the UPF0266 family.</text>
</comment>
<keyword evidence="3 7" id="KW-1003">Cell membrane</keyword>
<keyword evidence="6 7" id="KW-0472">Membrane</keyword>
<accession>D3VDS8</accession>
<keyword evidence="7" id="KW-0997">Cell inner membrane</keyword>
<evidence type="ECO:0000256" key="7">
    <source>
        <dbReference type="HAMAP-Rule" id="MF_01071"/>
    </source>
</evidence>
<evidence type="ECO:0000256" key="6">
    <source>
        <dbReference type="ARBA" id="ARBA00023136"/>
    </source>
</evidence>
<dbReference type="EMBL" id="FN667742">
    <property type="protein sequence ID" value="CBJ89995.1"/>
    <property type="molecule type" value="Genomic_DNA"/>
</dbReference>
<evidence type="ECO:0000313" key="9">
    <source>
        <dbReference type="Proteomes" id="UP000008075"/>
    </source>
</evidence>
<feature type="transmembrane region" description="Helical" evidence="7">
    <location>
        <begin position="78"/>
        <end position="96"/>
    </location>
</feature>